<dbReference type="EC" id="4.3.2.11" evidence="5"/>
<proteinExistence type="inferred from homology"/>
<dbReference type="EMBL" id="RBDY01000015">
    <property type="protein sequence ID" value="RKN19562.1"/>
    <property type="molecule type" value="Genomic_DNA"/>
</dbReference>
<evidence type="ECO:0000256" key="3">
    <source>
        <dbReference type="ARBA" id="ARBA00023239"/>
    </source>
</evidence>
<evidence type="ECO:0000313" key="10">
    <source>
        <dbReference type="EMBL" id="RKN19562.1"/>
    </source>
</evidence>
<evidence type="ECO:0000256" key="6">
    <source>
        <dbReference type="ARBA" id="ARBA00035169"/>
    </source>
</evidence>
<protein>
    <recommendedName>
        <fullName evidence="6">(2E)-enoyl-[ACP] glycyltransferase</fullName>
        <ecNumber evidence="5">4.3.2.11</ecNumber>
    </recommendedName>
    <alternativeName>
        <fullName evidence="7">(2E)-unsaturated fatty acyl-[ACP] glycyltransferase</fullName>
    </alternativeName>
</protein>
<keyword evidence="1" id="KW-0276">Fatty acid metabolism</keyword>
<evidence type="ECO:0000256" key="8">
    <source>
        <dbReference type="ARBA" id="ARBA00048742"/>
    </source>
</evidence>
<keyword evidence="3" id="KW-0456">Lyase</keyword>
<dbReference type="InterPro" id="IPR022598">
    <property type="entry name" value="FcoT_ThioEstase"/>
</dbReference>
<keyword evidence="11" id="KW-1185">Reference proteome</keyword>
<dbReference type="GO" id="GO:0016829">
    <property type="term" value="F:lyase activity"/>
    <property type="evidence" value="ECO:0007669"/>
    <property type="project" value="UniProtKB-KW"/>
</dbReference>
<dbReference type="Gene3D" id="3.10.129.30">
    <property type="entry name" value="Rv0098, thioesterase-like hot dog domain"/>
    <property type="match status" value="1"/>
</dbReference>
<dbReference type="InterPro" id="IPR043064">
    <property type="entry name" value="FcoT_ThioEstase_Rv0098-like_sf"/>
</dbReference>
<name>A0A3A9W3I1_9ACTN</name>
<evidence type="ECO:0000313" key="12">
    <source>
        <dbReference type="Proteomes" id="UP000275024"/>
    </source>
</evidence>
<dbReference type="EMBL" id="RBDX01000015">
    <property type="protein sequence ID" value="RKN07419.1"/>
    <property type="molecule type" value="Genomic_DNA"/>
</dbReference>
<dbReference type="Proteomes" id="UP000275024">
    <property type="component" value="Unassembled WGS sequence"/>
</dbReference>
<dbReference type="GO" id="GO:0006631">
    <property type="term" value="P:fatty acid metabolic process"/>
    <property type="evidence" value="ECO:0007669"/>
    <property type="project" value="UniProtKB-KW"/>
</dbReference>
<keyword evidence="2" id="KW-0443">Lipid metabolism</keyword>
<evidence type="ECO:0000256" key="4">
    <source>
        <dbReference type="ARBA" id="ARBA00035117"/>
    </source>
</evidence>
<gene>
    <name evidence="10" type="ORF">D7318_19630</name>
    <name evidence="9" type="ORF">D7319_18895</name>
</gene>
<dbReference type="Proteomes" id="UP000268652">
    <property type="component" value="Unassembled WGS sequence"/>
</dbReference>
<dbReference type="Pfam" id="PF10862">
    <property type="entry name" value="FcoT"/>
    <property type="match status" value="1"/>
</dbReference>
<evidence type="ECO:0000256" key="2">
    <source>
        <dbReference type="ARBA" id="ARBA00023098"/>
    </source>
</evidence>
<evidence type="ECO:0000313" key="9">
    <source>
        <dbReference type="EMBL" id="RKN07419.1"/>
    </source>
</evidence>
<evidence type="ECO:0000313" key="11">
    <source>
        <dbReference type="Proteomes" id="UP000268652"/>
    </source>
</evidence>
<comment type="similarity">
    <text evidence="4">Belongs to the FcoT family.</text>
</comment>
<dbReference type="OrthoDB" id="510402at2"/>
<sequence length="187" mass="21443">MTELLHDTAQRVHPTDEELLRRVLTPYRAKRCEYLTSAEVTLEGDPGDGGRLTAACSFYIPESCYIDDTGHFNSVEFNICFNQMAYYLMAKAVKESLIEPFSRWTLDQFWQRQLADILITDFKSAFRSAMSGRHFKGRIEVVDIAEWDANDLRDALVMLRTRAQYWDEHGGESHGEISAAITNPPQN</sequence>
<comment type="caution">
    <text evidence="9">The sequence shown here is derived from an EMBL/GenBank/DDBJ whole genome shotgun (WGS) entry which is preliminary data.</text>
</comment>
<accession>A0A3A9W3I1</accession>
<reference evidence="11 12" key="1">
    <citation type="submission" date="2018-09" db="EMBL/GenBank/DDBJ databases">
        <title>Streptomyces sp. nov. DS1-2, an endophytic actinomycete isolated from roots of Dendrobium scabrilingue.</title>
        <authorList>
            <person name="Kuncharoen N."/>
            <person name="Kudo T."/>
            <person name="Ohkuma M."/>
            <person name="Yuki M."/>
            <person name="Tanasupawat S."/>
        </authorList>
    </citation>
    <scope>NUCLEOTIDE SEQUENCE [LARGE SCALE GENOMIC DNA]</scope>
    <source>
        <strain evidence="9 12">AZ1-7</strain>
        <strain evidence="10 11">DS1-2</strain>
    </source>
</reference>
<evidence type="ECO:0000256" key="5">
    <source>
        <dbReference type="ARBA" id="ARBA00035127"/>
    </source>
</evidence>
<dbReference type="RefSeq" id="WP_120698432.1">
    <property type="nucleotide sequence ID" value="NZ_RBDX01000015.1"/>
</dbReference>
<evidence type="ECO:0000256" key="7">
    <source>
        <dbReference type="ARBA" id="ARBA00035448"/>
    </source>
</evidence>
<dbReference type="AlphaFoldDB" id="A0A3A9W3I1"/>
<evidence type="ECO:0000256" key="1">
    <source>
        <dbReference type="ARBA" id="ARBA00022832"/>
    </source>
</evidence>
<organism evidence="9 12">
    <name type="scientific">Streptomyces radicis</name>
    <dbReference type="NCBI Taxonomy" id="1750517"/>
    <lineage>
        <taxon>Bacteria</taxon>
        <taxon>Bacillati</taxon>
        <taxon>Actinomycetota</taxon>
        <taxon>Actinomycetes</taxon>
        <taxon>Kitasatosporales</taxon>
        <taxon>Streptomycetaceae</taxon>
        <taxon>Streptomyces</taxon>
    </lineage>
</organism>
<comment type="catalytic activity">
    <reaction evidence="8">
        <text>a (3R)-3-[(carboxymethyl)amino]fatty acid + holo-[ACP] + H(+) = a (2E)-enoyl-[ACP] + glycine + H2O</text>
        <dbReference type="Rhea" id="RHEA:74923"/>
        <dbReference type="Rhea" id="RHEA-COMP:9685"/>
        <dbReference type="Rhea" id="RHEA-COMP:9925"/>
        <dbReference type="ChEBI" id="CHEBI:15377"/>
        <dbReference type="ChEBI" id="CHEBI:15378"/>
        <dbReference type="ChEBI" id="CHEBI:57305"/>
        <dbReference type="ChEBI" id="CHEBI:64479"/>
        <dbReference type="ChEBI" id="CHEBI:78784"/>
        <dbReference type="ChEBI" id="CHEBI:193080"/>
        <dbReference type="EC" id="4.3.2.11"/>
    </reaction>
    <physiologicalReaction direction="right-to-left" evidence="8">
        <dbReference type="Rhea" id="RHEA:74925"/>
    </physiologicalReaction>
</comment>